<evidence type="ECO:0000259" key="1">
    <source>
        <dbReference type="Pfam" id="PF14274"/>
    </source>
</evidence>
<comment type="caution">
    <text evidence="2">The sequence shown here is derived from an EMBL/GenBank/DDBJ whole genome shotgun (WGS) entry which is preliminary data.</text>
</comment>
<dbReference type="Proteomes" id="UP000317010">
    <property type="component" value="Unassembled WGS sequence"/>
</dbReference>
<organism evidence="2 3">
    <name type="scientific">Mucilaginibacter frigoritolerans</name>
    <dbReference type="NCBI Taxonomy" id="652788"/>
    <lineage>
        <taxon>Bacteria</taxon>
        <taxon>Pseudomonadati</taxon>
        <taxon>Bacteroidota</taxon>
        <taxon>Sphingobacteriia</taxon>
        <taxon>Sphingobacteriales</taxon>
        <taxon>Sphingobacteriaceae</taxon>
        <taxon>Mucilaginibacter</taxon>
    </lineage>
</organism>
<gene>
    <name evidence="2" type="ORF">JN11_04288</name>
</gene>
<keyword evidence="3" id="KW-1185">Reference proteome</keyword>
<reference evidence="2 3" key="1">
    <citation type="submission" date="2019-07" db="EMBL/GenBank/DDBJ databases">
        <title>Genomic Encyclopedia of Archaeal and Bacterial Type Strains, Phase II (KMG-II): from individual species to whole genera.</title>
        <authorList>
            <person name="Goeker M."/>
        </authorList>
    </citation>
    <scope>NUCLEOTIDE SEQUENCE [LARGE SCALE GENOMIC DNA]</scope>
    <source>
        <strain evidence="2 3">ATCC BAA-1854</strain>
    </source>
</reference>
<sequence length="319" mass="33987">MKTKLSITKKASLYLSLIILAAYLFTSCKKNNQGSQFSGSLGFPNTGLSAQLSIPLPIDTVALPGTATDVVNLQINLSVSPSNLLSPVSATIVPDTGALNIYNAARATHFSGEQPYRQLPASLYTIQNGGKVTINPGQKSVTVGITFAGNKIDFFNNNVFKNALSLKIINAQGAKIDSSLSRIVLAIKAKSVYAGLYQAVGKAVRTDNPNDQYANYNYNTQKPLSVVTPVTVQTNMADVGDPIYLTINADNTVSINFLQGITGPFYADGENGGMVSFSSLGPYSQTGVNKYDPATKTFTLNYQYFGGIGSVSETLTFIK</sequence>
<dbReference type="AlphaFoldDB" id="A0A562TPQ5"/>
<name>A0A562TPQ5_9SPHI</name>
<dbReference type="EMBL" id="VLLI01000015">
    <property type="protein sequence ID" value="TWI95549.1"/>
    <property type="molecule type" value="Genomic_DNA"/>
</dbReference>
<accession>A0A562TPQ5</accession>
<evidence type="ECO:0000313" key="3">
    <source>
        <dbReference type="Proteomes" id="UP000317010"/>
    </source>
</evidence>
<dbReference type="Pfam" id="PF14274">
    <property type="entry name" value="BT_3044-like_C"/>
    <property type="match status" value="1"/>
</dbReference>
<dbReference type="InterPro" id="IPR025371">
    <property type="entry name" value="BT_3044-like_C"/>
</dbReference>
<feature type="domain" description="BT-3044-like C-terminal" evidence="1">
    <location>
        <begin position="183"/>
        <end position="306"/>
    </location>
</feature>
<proteinExistence type="predicted"/>
<dbReference type="Gene3D" id="2.60.40.1740">
    <property type="entry name" value="hypothetical protein (bacova_03559)"/>
    <property type="match status" value="1"/>
</dbReference>
<protein>
    <submittedName>
        <fullName evidence="2">Uncharacterized protein DUF4361</fullName>
    </submittedName>
</protein>
<dbReference type="PROSITE" id="PS51257">
    <property type="entry name" value="PROKAR_LIPOPROTEIN"/>
    <property type="match status" value="1"/>
</dbReference>
<evidence type="ECO:0000313" key="2">
    <source>
        <dbReference type="EMBL" id="TWI95549.1"/>
    </source>
</evidence>
<dbReference type="RefSeq" id="WP_170227817.1">
    <property type="nucleotide sequence ID" value="NZ_VLLI01000015.1"/>
</dbReference>